<dbReference type="Pfam" id="PF12802">
    <property type="entry name" value="MarR_2"/>
    <property type="match status" value="1"/>
</dbReference>
<evidence type="ECO:0000259" key="1">
    <source>
        <dbReference type="Pfam" id="PF12802"/>
    </source>
</evidence>
<dbReference type="SUPFAM" id="SSF46785">
    <property type="entry name" value="Winged helix' DNA-binding domain"/>
    <property type="match status" value="1"/>
</dbReference>
<evidence type="ECO:0000313" key="3">
    <source>
        <dbReference type="Proteomes" id="UP001593940"/>
    </source>
</evidence>
<dbReference type="InterPro" id="IPR036388">
    <property type="entry name" value="WH-like_DNA-bd_sf"/>
</dbReference>
<evidence type="ECO:0000313" key="2">
    <source>
        <dbReference type="EMBL" id="MFC1458184.1"/>
    </source>
</evidence>
<organism evidence="2 3">
    <name type="scientific">Microvirga arabica</name>
    <dbReference type="NCBI Taxonomy" id="1128671"/>
    <lineage>
        <taxon>Bacteria</taxon>
        <taxon>Pseudomonadati</taxon>
        <taxon>Pseudomonadota</taxon>
        <taxon>Alphaproteobacteria</taxon>
        <taxon>Hyphomicrobiales</taxon>
        <taxon>Methylobacteriaceae</taxon>
        <taxon>Microvirga</taxon>
    </lineage>
</organism>
<protein>
    <submittedName>
        <fullName evidence="2">MarR family winged helix-turn-helix transcriptional regulator</fullName>
    </submittedName>
</protein>
<dbReference type="RefSeq" id="WP_203272796.1">
    <property type="nucleotide sequence ID" value="NZ_JAFBID010000030.1"/>
</dbReference>
<dbReference type="Gene3D" id="1.10.10.10">
    <property type="entry name" value="Winged helix-like DNA-binding domain superfamily/Winged helix DNA-binding domain"/>
    <property type="match status" value="1"/>
</dbReference>
<sequence length="167" mass="18633">MGASAFEHTKGPGAGADNGPPFVGALLRQCWRRVRDRIQDAIRAAGFDDLQEAHLAVFTYPLPNGVRPADLARRMGMTPQATNYLIAQVEALGYLERRAAKGSDRRLVYLTERGWQVGEAIFACLRELHAEWADEVGQQRFIEFIDVLRHLAAEERAPGFPNRSCGR</sequence>
<proteinExistence type="predicted"/>
<feature type="domain" description="HTH marR-type" evidence="1">
    <location>
        <begin position="57"/>
        <end position="105"/>
    </location>
</feature>
<dbReference type="InterPro" id="IPR036390">
    <property type="entry name" value="WH_DNA-bd_sf"/>
</dbReference>
<accession>A0ABV6YAA4</accession>
<dbReference type="EMBL" id="JBHOMY010000043">
    <property type="protein sequence ID" value="MFC1458184.1"/>
    <property type="molecule type" value="Genomic_DNA"/>
</dbReference>
<dbReference type="Proteomes" id="UP001593940">
    <property type="component" value="Unassembled WGS sequence"/>
</dbReference>
<comment type="caution">
    <text evidence="2">The sequence shown here is derived from an EMBL/GenBank/DDBJ whole genome shotgun (WGS) entry which is preliminary data.</text>
</comment>
<gene>
    <name evidence="2" type="ORF">ACETIH_16060</name>
</gene>
<keyword evidence="3" id="KW-1185">Reference proteome</keyword>
<name>A0ABV6YAA4_9HYPH</name>
<dbReference type="InterPro" id="IPR000835">
    <property type="entry name" value="HTH_MarR-typ"/>
</dbReference>
<reference evidence="2 3" key="1">
    <citation type="submission" date="2024-09" db="EMBL/GenBank/DDBJ databases">
        <title>Nodulacao em especies de Leguminosae Basais da Amazonia e Caracterizacao dos Rizobios e Bacterias Associadas aos Nodulos.</title>
        <authorList>
            <person name="Jambeiro I.C.A."/>
            <person name="Lopes I.S."/>
            <person name="Aguiar E.R.G.R."/>
            <person name="Santos A.F.J."/>
            <person name="Dos Santos J.M.F."/>
            <person name="Gross E."/>
        </authorList>
    </citation>
    <scope>NUCLEOTIDE SEQUENCE [LARGE SCALE GENOMIC DNA]</scope>
    <source>
        <strain evidence="2 3">BRUESC1165</strain>
    </source>
</reference>